<comment type="caution">
    <text evidence="1">The sequence shown here is derived from an EMBL/GenBank/DDBJ whole genome shotgun (WGS) entry which is preliminary data.</text>
</comment>
<name>A0A2G2YSK1_CAPAN</name>
<organism evidence="1 2">
    <name type="scientific">Capsicum annuum</name>
    <name type="common">Capsicum pepper</name>
    <dbReference type="NCBI Taxonomy" id="4072"/>
    <lineage>
        <taxon>Eukaryota</taxon>
        <taxon>Viridiplantae</taxon>
        <taxon>Streptophyta</taxon>
        <taxon>Embryophyta</taxon>
        <taxon>Tracheophyta</taxon>
        <taxon>Spermatophyta</taxon>
        <taxon>Magnoliopsida</taxon>
        <taxon>eudicotyledons</taxon>
        <taxon>Gunneridae</taxon>
        <taxon>Pentapetalae</taxon>
        <taxon>asterids</taxon>
        <taxon>lamiids</taxon>
        <taxon>Solanales</taxon>
        <taxon>Solanaceae</taxon>
        <taxon>Solanoideae</taxon>
        <taxon>Capsiceae</taxon>
        <taxon>Capsicum</taxon>
    </lineage>
</organism>
<keyword evidence="2" id="KW-1185">Reference proteome</keyword>
<reference evidence="1 2" key="2">
    <citation type="journal article" date="2017" name="Genome Biol.">
        <title>New reference genome sequences of hot pepper reveal the massive evolution of plant disease-resistance genes by retroduplication.</title>
        <authorList>
            <person name="Kim S."/>
            <person name="Park J."/>
            <person name="Yeom S.I."/>
            <person name="Kim Y.M."/>
            <person name="Seo E."/>
            <person name="Kim K.T."/>
            <person name="Kim M.S."/>
            <person name="Lee J.M."/>
            <person name="Cheong K."/>
            <person name="Shin H.S."/>
            <person name="Kim S.B."/>
            <person name="Han K."/>
            <person name="Lee J."/>
            <person name="Park M."/>
            <person name="Lee H.A."/>
            <person name="Lee H.Y."/>
            <person name="Lee Y."/>
            <person name="Oh S."/>
            <person name="Lee J.H."/>
            <person name="Choi E."/>
            <person name="Choi E."/>
            <person name="Lee S.E."/>
            <person name="Jeon J."/>
            <person name="Kim H."/>
            <person name="Choi G."/>
            <person name="Song H."/>
            <person name="Lee J."/>
            <person name="Lee S.C."/>
            <person name="Kwon J.K."/>
            <person name="Lee H.Y."/>
            <person name="Koo N."/>
            <person name="Hong Y."/>
            <person name="Kim R.W."/>
            <person name="Kang W.H."/>
            <person name="Huh J.H."/>
            <person name="Kang B.C."/>
            <person name="Yang T.J."/>
            <person name="Lee Y.H."/>
            <person name="Bennetzen J.L."/>
            <person name="Choi D."/>
        </authorList>
    </citation>
    <scope>NUCLEOTIDE SEQUENCE [LARGE SCALE GENOMIC DNA]</scope>
    <source>
        <strain evidence="2">cv. CM334</strain>
    </source>
</reference>
<dbReference type="EMBL" id="AYRZ02000009">
    <property type="protein sequence ID" value="PHT72611.1"/>
    <property type="molecule type" value="Genomic_DNA"/>
</dbReference>
<dbReference type="AlphaFoldDB" id="A0A2G2YSK1"/>
<proteinExistence type="predicted"/>
<dbReference type="PANTHER" id="PTHR46929">
    <property type="entry name" value="EXPRESSED PROTEIN"/>
    <property type="match status" value="1"/>
</dbReference>
<dbReference type="Gramene" id="PHT72611">
    <property type="protein sequence ID" value="PHT72611"/>
    <property type="gene ID" value="T459_23396"/>
</dbReference>
<gene>
    <name evidence="1" type="ORF">T459_23396</name>
</gene>
<sequence length="145" mass="16592">MFDEMSLVRGNDRGDCTKSFGDIDFDCFSEKDNDNDIEGSSTGNGVQVNESSQVKASHKIKYSFEVQDVIGDISIKFGEVATEIGKMVDSHLDVTKLYEEVMAMEGEFSGDTFDYLVQRDTLAKAFRVKNLKFRKMWLRRFKQQQ</sequence>
<accession>A0A2G2YSK1</accession>
<evidence type="ECO:0000313" key="2">
    <source>
        <dbReference type="Proteomes" id="UP000222542"/>
    </source>
</evidence>
<dbReference type="PANTHER" id="PTHR46929:SF23">
    <property type="entry name" value="L10-INTERACTING MYB DOMAIN-CONTAINING PROTEIN-LIKE"/>
    <property type="match status" value="1"/>
</dbReference>
<dbReference type="Proteomes" id="UP000222542">
    <property type="component" value="Unassembled WGS sequence"/>
</dbReference>
<reference evidence="1 2" key="1">
    <citation type="journal article" date="2014" name="Nat. Genet.">
        <title>Genome sequence of the hot pepper provides insights into the evolution of pungency in Capsicum species.</title>
        <authorList>
            <person name="Kim S."/>
            <person name="Park M."/>
            <person name="Yeom S.I."/>
            <person name="Kim Y.M."/>
            <person name="Lee J.M."/>
            <person name="Lee H.A."/>
            <person name="Seo E."/>
            <person name="Choi J."/>
            <person name="Cheong K."/>
            <person name="Kim K.T."/>
            <person name="Jung K."/>
            <person name="Lee G.W."/>
            <person name="Oh S.K."/>
            <person name="Bae C."/>
            <person name="Kim S.B."/>
            <person name="Lee H.Y."/>
            <person name="Kim S.Y."/>
            <person name="Kim M.S."/>
            <person name="Kang B.C."/>
            <person name="Jo Y.D."/>
            <person name="Yang H.B."/>
            <person name="Jeong H.J."/>
            <person name="Kang W.H."/>
            <person name="Kwon J.K."/>
            <person name="Shin C."/>
            <person name="Lim J.Y."/>
            <person name="Park J.H."/>
            <person name="Huh J.H."/>
            <person name="Kim J.S."/>
            <person name="Kim B.D."/>
            <person name="Cohen O."/>
            <person name="Paran I."/>
            <person name="Suh M.C."/>
            <person name="Lee S.B."/>
            <person name="Kim Y.K."/>
            <person name="Shin Y."/>
            <person name="Noh S.J."/>
            <person name="Park J."/>
            <person name="Seo Y.S."/>
            <person name="Kwon S.Y."/>
            <person name="Kim H.A."/>
            <person name="Park J.M."/>
            <person name="Kim H.J."/>
            <person name="Choi S.B."/>
            <person name="Bosland P.W."/>
            <person name="Reeves G."/>
            <person name="Jo S.H."/>
            <person name="Lee B.W."/>
            <person name="Cho H.T."/>
            <person name="Choi H.S."/>
            <person name="Lee M.S."/>
            <person name="Yu Y."/>
            <person name="Do Choi Y."/>
            <person name="Park B.S."/>
            <person name="van Deynze A."/>
            <person name="Ashrafi H."/>
            <person name="Hill T."/>
            <person name="Kim W.T."/>
            <person name="Pai H.S."/>
            <person name="Ahn H.K."/>
            <person name="Yeam I."/>
            <person name="Giovannoni J.J."/>
            <person name="Rose J.K."/>
            <person name="Sorensen I."/>
            <person name="Lee S.J."/>
            <person name="Kim R.W."/>
            <person name="Choi I.Y."/>
            <person name="Choi B.S."/>
            <person name="Lim J.S."/>
            <person name="Lee Y.H."/>
            <person name="Choi D."/>
        </authorList>
    </citation>
    <scope>NUCLEOTIDE SEQUENCE [LARGE SCALE GENOMIC DNA]</scope>
    <source>
        <strain evidence="2">cv. CM334</strain>
    </source>
</reference>
<protein>
    <submittedName>
        <fullName evidence="1">Uncharacterized protein</fullName>
    </submittedName>
</protein>
<evidence type="ECO:0000313" key="1">
    <source>
        <dbReference type="EMBL" id="PHT72611.1"/>
    </source>
</evidence>